<dbReference type="OrthoDB" id="3244491at2759"/>
<feature type="compositionally biased region" description="Low complexity" evidence="1">
    <location>
        <begin position="220"/>
        <end position="237"/>
    </location>
</feature>
<evidence type="ECO:0000313" key="3">
    <source>
        <dbReference type="Proteomes" id="UP000683000"/>
    </source>
</evidence>
<keyword evidence="3" id="KW-1185">Reference proteome</keyword>
<name>A0A8I3A5F9_9AGAM</name>
<comment type="caution">
    <text evidence="2">The sequence shown here is derived from an EMBL/GenBank/DDBJ whole genome shotgun (WGS) entry which is preliminary data.</text>
</comment>
<gene>
    <name evidence="2" type="ORF">JVT61DRAFT_9851</name>
</gene>
<feature type="region of interest" description="Disordered" evidence="1">
    <location>
        <begin position="188"/>
        <end position="299"/>
    </location>
</feature>
<sequence length="299" mass="33240">MSLLQAPPVADTTALEQPASAPSPVPTEIIPPDLTQEEIVVDIQQLGIKVRDFAYEQFPVELCAPELFDPILGWHVYEAVLDNPNPTRNPLNGRHLRRLLDLGWVSEEADGHRWQEKDREAFETFNGRPHYPWKALSLTKPKKHDLRSVATSRFQWVNAEQLVPQFVNRGFSRVAAALRGSRHAAARYQKRQANDATETDQDLEVSPRSKKRRLSLGAESTASTSQPAPSSPSQLPLTVLVNGKPPQQFPAGHPSDSPSLLPSLPTQGALSRSLQRHLSMTSVSSPDVRTTLTQRTNHE</sequence>
<dbReference type="AlphaFoldDB" id="A0A8I3A5F9"/>
<dbReference type="EMBL" id="JAGFBS010000038">
    <property type="protein sequence ID" value="KAG6371226.1"/>
    <property type="molecule type" value="Genomic_DNA"/>
</dbReference>
<proteinExistence type="predicted"/>
<reference evidence="2" key="1">
    <citation type="submission" date="2021-03" db="EMBL/GenBank/DDBJ databases">
        <title>Evolutionary innovations through gain and loss of genes in the ectomycorrhizal Boletales.</title>
        <authorList>
            <person name="Wu G."/>
            <person name="Miyauchi S."/>
            <person name="Morin E."/>
            <person name="Yang Z.-L."/>
            <person name="Xu J."/>
            <person name="Martin F.M."/>
        </authorList>
    </citation>
    <scope>NUCLEOTIDE SEQUENCE</scope>
    <source>
        <strain evidence="2">BR01</strain>
    </source>
</reference>
<protein>
    <submittedName>
        <fullName evidence="2">Uncharacterized protein</fullName>
    </submittedName>
</protein>
<feature type="compositionally biased region" description="Low complexity" evidence="1">
    <location>
        <begin position="254"/>
        <end position="265"/>
    </location>
</feature>
<organism evidence="2 3">
    <name type="scientific">Boletus reticuloceps</name>
    <dbReference type="NCBI Taxonomy" id="495285"/>
    <lineage>
        <taxon>Eukaryota</taxon>
        <taxon>Fungi</taxon>
        <taxon>Dikarya</taxon>
        <taxon>Basidiomycota</taxon>
        <taxon>Agaricomycotina</taxon>
        <taxon>Agaricomycetes</taxon>
        <taxon>Agaricomycetidae</taxon>
        <taxon>Boletales</taxon>
        <taxon>Boletineae</taxon>
        <taxon>Boletaceae</taxon>
        <taxon>Boletoideae</taxon>
        <taxon>Boletus</taxon>
    </lineage>
</organism>
<evidence type="ECO:0000313" key="2">
    <source>
        <dbReference type="EMBL" id="KAG6371226.1"/>
    </source>
</evidence>
<feature type="compositionally biased region" description="Polar residues" evidence="1">
    <location>
        <begin position="266"/>
        <end position="299"/>
    </location>
</feature>
<accession>A0A8I3A5F9</accession>
<feature type="region of interest" description="Disordered" evidence="1">
    <location>
        <begin position="1"/>
        <end position="29"/>
    </location>
</feature>
<evidence type="ECO:0000256" key="1">
    <source>
        <dbReference type="SAM" id="MobiDB-lite"/>
    </source>
</evidence>
<dbReference type="Proteomes" id="UP000683000">
    <property type="component" value="Unassembled WGS sequence"/>
</dbReference>